<organism evidence="1 2">
    <name type="scientific">Urechidicola vernalis</name>
    <dbReference type="NCBI Taxonomy" id="3075600"/>
    <lineage>
        <taxon>Bacteria</taxon>
        <taxon>Pseudomonadati</taxon>
        <taxon>Bacteroidota</taxon>
        <taxon>Flavobacteriia</taxon>
        <taxon>Flavobacteriales</taxon>
        <taxon>Flavobacteriaceae</taxon>
        <taxon>Urechidicola</taxon>
    </lineage>
</organism>
<accession>A0ABU2Y1J4</accession>
<protein>
    <submittedName>
        <fullName evidence="1">Uncharacterized protein</fullName>
    </submittedName>
</protein>
<keyword evidence="2" id="KW-1185">Reference proteome</keyword>
<dbReference type="RefSeq" id="WP_311591688.1">
    <property type="nucleotide sequence ID" value="NZ_JAVRHV010000001.1"/>
</dbReference>
<evidence type="ECO:0000313" key="1">
    <source>
        <dbReference type="EMBL" id="MDT0551877.1"/>
    </source>
</evidence>
<proteinExistence type="predicted"/>
<gene>
    <name evidence="1" type="ORF">RM519_01345</name>
</gene>
<reference evidence="1 2" key="1">
    <citation type="submission" date="2023-09" db="EMBL/GenBank/DDBJ databases">
        <authorList>
            <person name="Rey-Velasco X."/>
        </authorList>
    </citation>
    <scope>NUCLEOTIDE SEQUENCE [LARGE SCALE GENOMIC DNA]</scope>
    <source>
        <strain evidence="1 2">P050</strain>
    </source>
</reference>
<sequence>MHLRKITILIISLFICASVYSQEDKLLADMDKDFKSIQKALVEAFGYFFKVSDIAIAESKLKEGEVLITEKLNHYKNNKSAYGEINDYDYYTDLFEKETSAAIEPYKKSLTLSVEICSNTGTGKTFQNEEEMRLAIGLYYKYEEFSNRHFELRENIDGINELLVNFSTIEATLDCNDIKTYEGFLNNVKELRPQYKEFNIELGSLVNELPEKQRTLHLESINDTLFGSFNTIMNQYDRTGFDSGLDTENTFFFLNSAKQKLNCN</sequence>
<dbReference type="Proteomes" id="UP001252186">
    <property type="component" value="Unassembled WGS sequence"/>
</dbReference>
<comment type="caution">
    <text evidence="1">The sequence shown here is derived from an EMBL/GenBank/DDBJ whole genome shotgun (WGS) entry which is preliminary data.</text>
</comment>
<dbReference type="EMBL" id="JAVRHV010000001">
    <property type="protein sequence ID" value="MDT0551877.1"/>
    <property type="molecule type" value="Genomic_DNA"/>
</dbReference>
<evidence type="ECO:0000313" key="2">
    <source>
        <dbReference type="Proteomes" id="UP001252186"/>
    </source>
</evidence>
<name>A0ABU2Y1J4_9FLAO</name>